<name>A0A2M6YQU8_9BACT</name>
<dbReference type="EMBL" id="PEWZ01000131">
    <property type="protein sequence ID" value="PIU33718.1"/>
    <property type="molecule type" value="Genomic_DNA"/>
</dbReference>
<dbReference type="InterPro" id="IPR023198">
    <property type="entry name" value="PGP-like_dom2"/>
</dbReference>
<dbReference type="Pfam" id="PF13419">
    <property type="entry name" value="HAD_2"/>
    <property type="match status" value="1"/>
</dbReference>
<dbReference type="Gene3D" id="3.40.50.1000">
    <property type="entry name" value="HAD superfamily/HAD-like"/>
    <property type="match status" value="1"/>
</dbReference>
<feature type="non-terminal residue" evidence="1">
    <location>
        <position position="1"/>
    </location>
</feature>
<protein>
    <recommendedName>
        <fullName evidence="3">FCP1 homology domain-containing protein</fullName>
    </recommendedName>
</protein>
<gene>
    <name evidence="1" type="ORF">COT03_02740</name>
</gene>
<dbReference type="Proteomes" id="UP000229502">
    <property type="component" value="Unassembled WGS sequence"/>
</dbReference>
<accession>A0A2M6YQU8</accession>
<proteinExistence type="predicted"/>
<organism evidence="1 2">
    <name type="scientific">Candidatus Shapirobacteria bacterium CG07_land_8_20_14_0_80_39_18</name>
    <dbReference type="NCBI Taxonomy" id="1974882"/>
    <lineage>
        <taxon>Bacteria</taxon>
        <taxon>Candidatus Shapironibacteriota</taxon>
    </lineage>
</organism>
<dbReference type="InterPro" id="IPR036412">
    <property type="entry name" value="HAD-like_sf"/>
</dbReference>
<dbReference type="SUPFAM" id="SSF56784">
    <property type="entry name" value="HAD-like"/>
    <property type="match status" value="1"/>
</dbReference>
<sequence length="203" mass="23947">GVLSKGRFYSTIPEKNYKIKDAINKNVFNKGSWNLMQTWMRGEKSFEEIHKSIAEKVGSNVEFLNKHLIDSVLRMQLNKGLIKFAIQMRSLGVRTAIFTDNMDIFDRVFVPYHSLNEKFDFIFSSSTYKKLKLDNDAFFLKETIKKMKSSPSETLLLDDSPEIGVYMNKIGGYFYHYQDYEKELPKFFKWFKENFAKYGTNLR</sequence>
<reference evidence="2" key="1">
    <citation type="submission" date="2017-09" db="EMBL/GenBank/DDBJ databases">
        <title>Depth-based differentiation of microbial function through sediment-hosted aquifers and enrichment of novel symbionts in the deep terrestrial subsurface.</title>
        <authorList>
            <person name="Probst A.J."/>
            <person name="Ladd B."/>
            <person name="Jarett J.K."/>
            <person name="Geller-Mcgrath D.E."/>
            <person name="Sieber C.M.K."/>
            <person name="Emerson J.B."/>
            <person name="Anantharaman K."/>
            <person name="Thomas B.C."/>
            <person name="Malmstrom R."/>
            <person name="Stieglmeier M."/>
            <person name="Klingl A."/>
            <person name="Woyke T."/>
            <person name="Ryan C.M."/>
            <person name="Banfield J.F."/>
        </authorList>
    </citation>
    <scope>NUCLEOTIDE SEQUENCE [LARGE SCALE GENOMIC DNA]</scope>
</reference>
<dbReference type="InterPro" id="IPR023214">
    <property type="entry name" value="HAD_sf"/>
</dbReference>
<dbReference type="InterPro" id="IPR041492">
    <property type="entry name" value="HAD_2"/>
</dbReference>
<evidence type="ECO:0008006" key="3">
    <source>
        <dbReference type="Google" id="ProtNLM"/>
    </source>
</evidence>
<evidence type="ECO:0000313" key="2">
    <source>
        <dbReference type="Proteomes" id="UP000229502"/>
    </source>
</evidence>
<evidence type="ECO:0000313" key="1">
    <source>
        <dbReference type="EMBL" id="PIU33718.1"/>
    </source>
</evidence>
<dbReference type="Gene3D" id="1.10.150.240">
    <property type="entry name" value="Putative phosphatase, domain 2"/>
    <property type="match status" value="1"/>
</dbReference>
<dbReference type="AlphaFoldDB" id="A0A2M6YQU8"/>
<comment type="caution">
    <text evidence="1">The sequence shown here is derived from an EMBL/GenBank/DDBJ whole genome shotgun (WGS) entry which is preliminary data.</text>
</comment>